<dbReference type="GO" id="GO:0003824">
    <property type="term" value="F:catalytic activity"/>
    <property type="evidence" value="ECO:0007669"/>
    <property type="project" value="InterPro"/>
</dbReference>
<evidence type="ECO:0000313" key="4">
    <source>
        <dbReference type="EMBL" id="SIS54819.1"/>
    </source>
</evidence>
<dbReference type="GO" id="GO:0071949">
    <property type="term" value="F:FAD binding"/>
    <property type="evidence" value="ECO:0007669"/>
    <property type="project" value="InterPro"/>
</dbReference>
<dbReference type="Pfam" id="PF01565">
    <property type="entry name" value="FAD_binding_4"/>
    <property type="match status" value="1"/>
</dbReference>
<evidence type="ECO:0000259" key="3">
    <source>
        <dbReference type="PROSITE" id="PS51387"/>
    </source>
</evidence>
<dbReference type="Gene3D" id="3.30.465.10">
    <property type="match status" value="1"/>
</dbReference>
<dbReference type="InterPro" id="IPR016164">
    <property type="entry name" value="FAD-linked_Oxase-like_C"/>
</dbReference>
<evidence type="ECO:0000313" key="5">
    <source>
        <dbReference type="Proteomes" id="UP000185999"/>
    </source>
</evidence>
<accession>A0A1N7JZQ1</accession>
<organism evidence="4 5">
    <name type="scientific">Neptunomonas antarctica</name>
    <dbReference type="NCBI Taxonomy" id="619304"/>
    <lineage>
        <taxon>Bacteria</taxon>
        <taxon>Pseudomonadati</taxon>
        <taxon>Pseudomonadota</taxon>
        <taxon>Gammaproteobacteria</taxon>
        <taxon>Oceanospirillales</taxon>
        <taxon>Oceanospirillaceae</taxon>
        <taxon>Neptunomonas</taxon>
    </lineage>
</organism>
<dbReference type="EMBL" id="FTOE01000002">
    <property type="protein sequence ID" value="SIS54819.1"/>
    <property type="molecule type" value="Genomic_DNA"/>
</dbReference>
<dbReference type="STRING" id="619304.SAMN05421760_102106"/>
<dbReference type="InterPro" id="IPR016166">
    <property type="entry name" value="FAD-bd_PCMH"/>
</dbReference>
<name>A0A1N7JZQ1_9GAMM</name>
<evidence type="ECO:0000256" key="1">
    <source>
        <dbReference type="ARBA" id="ARBA00022630"/>
    </source>
</evidence>
<protein>
    <submittedName>
        <fullName evidence="4">Glycolate oxidase FAD binding subunit</fullName>
    </submittedName>
</protein>
<feature type="domain" description="FAD-binding PCMH-type" evidence="3">
    <location>
        <begin position="1"/>
        <end position="170"/>
    </location>
</feature>
<dbReference type="RefSeq" id="WP_054340949.1">
    <property type="nucleotide sequence ID" value="NZ_FTOE01000002.1"/>
</dbReference>
<dbReference type="OrthoDB" id="9811557at2"/>
<dbReference type="SUPFAM" id="SSF56176">
    <property type="entry name" value="FAD-binding/transporter-associated domain-like"/>
    <property type="match status" value="1"/>
</dbReference>
<dbReference type="PANTHER" id="PTHR11748">
    <property type="entry name" value="D-LACTATE DEHYDROGENASE"/>
    <property type="match status" value="1"/>
</dbReference>
<proteinExistence type="predicted"/>
<gene>
    <name evidence="4" type="ORF">SAMN05421760_102106</name>
</gene>
<keyword evidence="5" id="KW-1185">Reference proteome</keyword>
<dbReference type="SUPFAM" id="SSF55103">
    <property type="entry name" value="FAD-linked oxidases, C-terminal domain"/>
    <property type="match status" value="1"/>
</dbReference>
<evidence type="ECO:0000256" key="2">
    <source>
        <dbReference type="ARBA" id="ARBA00022827"/>
    </source>
</evidence>
<dbReference type="NCBIfam" id="NF008439">
    <property type="entry name" value="PRK11282.1"/>
    <property type="match status" value="1"/>
</dbReference>
<dbReference type="InterPro" id="IPR006094">
    <property type="entry name" value="Oxid_FAD_bind_N"/>
</dbReference>
<dbReference type="InterPro" id="IPR016169">
    <property type="entry name" value="FAD-bd_PCMH_sub2"/>
</dbReference>
<dbReference type="InterPro" id="IPR036318">
    <property type="entry name" value="FAD-bd_PCMH-like_sf"/>
</dbReference>
<dbReference type="PANTHER" id="PTHR11748:SF103">
    <property type="entry name" value="GLYCOLATE OXIDASE SUBUNIT GLCE"/>
    <property type="match status" value="1"/>
</dbReference>
<dbReference type="PROSITE" id="PS51387">
    <property type="entry name" value="FAD_PCMH"/>
    <property type="match status" value="1"/>
</dbReference>
<reference evidence="5" key="1">
    <citation type="submission" date="2017-01" db="EMBL/GenBank/DDBJ databases">
        <authorList>
            <person name="Varghese N."/>
            <person name="Submissions S."/>
        </authorList>
    </citation>
    <scope>NUCLEOTIDE SEQUENCE [LARGE SCALE GENOMIC DNA]</scope>
    <source>
        <strain evidence="5">DSM 22306</strain>
    </source>
</reference>
<dbReference type="AlphaFoldDB" id="A0A1N7JZQ1"/>
<sequence length="367" mass="39920">MTDLSKELQQQVLTARDEKRALSIIGGGSKSFMGRETSGSRLDLSGHTGIVNYHPVELVMTARAGTPITEIEAALAENNQMLAFEPPRFSDAATIGGTLACNQSGPSRPWSGSVRDHVLGVRLINGLGEHLKFGGQVMKNVAGYDVSRLQAGAMGSLGVITEVSLKVLPKPAATKTLVWDMDAQAAITFMNQLSARPKPVSAACWLEGRLYVRLSGALSAVEATVQEWQGKEWQGKGAFGSGSLDSDVFDSEKFWEQLRHQKLDFFNQALPLWRLSVNSTAQIASLDSESLIDWGGAQRWYRGEADKTRMESLATEAGGQVSLFAGGDRCSEVMHNAPVVLQTIQKRIKDSFDPDGIFNPGRLYSWM</sequence>
<keyword evidence="1" id="KW-0285">Flavoprotein</keyword>
<keyword evidence="2" id="KW-0274">FAD</keyword>
<dbReference type="Proteomes" id="UP000185999">
    <property type="component" value="Unassembled WGS sequence"/>
</dbReference>